<dbReference type="InterPro" id="IPR036388">
    <property type="entry name" value="WH-like_DNA-bd_sf"/>
</dbReference>
<dbReference type="InterPro" id="IPR043129">
    <property type="entry name" value="ATPase_NBD"/>
</dbReference>
<dbReference type="RefSeq" id="WP_121060291.1">
    <property type="nucleotide sequence ID" value="NZ_RCDB01000003.1"/>
</dbReference>
<dbReference type="OrthoDB" id="9810372at2"/>
<keyword evidence="2" id="KW-0808">Transferase</keyword>
<dbReference type="GO" id="GO:0016301">
    <property type="term" value="F:kinase activity"/>
    <property type="evidence" value="ECO:0007669"/>
    <property type="project" value="UniProtKB-KW"/>
</dbReference>
<dbReference type="InterPro" id="IPR000600">
    <property type="entry name" value="ROK"/>
</dbReference>
<dbReference type="PANTHER" id="PTHR18964:SF149">
    <property type="entry name" value="BIFUNCTIONAL UDP-N-ACETYLGLUCOSAMINE 2-EPIMERASE_N-ACETYLMANNOSAMINE KINASE"/>
    <property type="match status" value="1"/>
</dbReference>
<organism evidence="2 3">
    <name type="scientific">Microbacterium telephonicum</name>
    <dbReference type="NCBI Taxonomy" id="1714841"/>
    <lineage>
        <taxon>Bacteria</taxon>
        <taxon>Bacillati</taxon>
        <taxon>Actinomycetota</taxon>
        <taxon>Actinomycetes</taxon>
        <taxon>Micrococcales</taxon>
        <taxon>Microbacteriaceae</taxon>
        <taxon>Microbacterium</taxon>
    </lineage>
</organism>
<dbReference type="PROSITE" id="PS01125">
    <property type="entry name" value="ROK"/>
    <property type="match status" value="1"/>
</dbReference>
<sequence length="373" mass="38172">MDTITPPARDAAKVLPEHARTHNRALILQTLFHQGAMSRADLSRATGLTRVTVSDLVAALIDDDLVVEGGLRPASGPGKPAVLVDIARDGHRIIGLDLSRSDRFVGAIMTLEGEILTREERPVPAGADASLAAATALARDLAAAADAPVLGIGVGSPGIVDDQGVVLVAPNLEWTGVGLQEEIAHATALPVTVANDADAAVLAEYTLGGAAGDVLLVRIGRGVGSGLLMNGRPIRGSHFAAGEIGHVTVGTDGGPRCACGKTGCLEAWLAVPQLTARIEADPAAREEILRDAGERLGIALAPVIGVLDLADIVLSGPTDLLSGVLLETAALTVRARSLARFHDAVRIGLSPHGEDDVLRGAAVMVLSARLGVS</sequence>
<comment type="similarity">
    <text evidence="1">Belongs to the ROK (NagC/XylR) family.</text>
</comment>
<reference evidence="2 3" key="1">
    <citation type="journal article" date="2015" name="Stand. Genomic Sci.">
        <title>Genomic Encyclopedia of Bacterial and Archaeal Type Strains, Phase III: the genomes of soil and plant-associated and newly described type strains.</title>
        <authorList>
            <person name="Whitman W.B."/>
            <person name="Woyke T."/>
            <person name="Klenk H.P."/>
            <person name="Zhou Y."/>
            <person name="Lilburn T.G."/>
            <person name="Beck B.J."/>
            <person name="De Vos P."/>
            <person name="Vandamme P."/>
            <person name="Eisen J.A."/>
            <person name="Garrity G."/>
            <person name="Hugenholtz P."/>
            <person name="Kyrpides N.C."/>
        </authorList>
    </citation>
    <scope>NUCLEOTIDE SEQUENCE [LARGE SCALE GENOMIC DNA]</scope>
    <source>
        <strain evidence="2 3">S2T63</strain>
    </source>
</reference>
<dbReference type="Gene3D" id="3.30.420.40">
    <property type="match status" value="3"/>
</dbReference>
<keyword evidence="2" id="KW-0418">Kinase</keyword>
<comment type="caution">
    <text evidence="2">The sequence shown here is derived from an EMBL/GenBank/DDBJ whole genome shotgun (WGS) entry which is preliminary data.</text>
</comment>
<dbReference type="SUPFAM" id="SSF46785">
    <property type="entry name" value="Winged helix' DNA-binding domain"/>
    <property type="match status" value="1"/>
</dbReference>
<dbReference type="Pfam" id="PF00480">
    <property type="entry name" value="ROK"/>
    <property type="match status" value="1"/>
</dbReference>
<protein>
    <submittedName>
        <fullName evidence="2">Putative NBD/HSP70 family sugar kinase</fullName>
    </submittedName>
</protein>
<proteinExistence type="inferred from homology"/>
<name>A0A498BVU8_9MICO</name>
<dbReference type="SUPFAM" id="SSF53067">
    <property type="entry name" value="Actin-like ATPase domain"/>
    <property type="match status" value="1"/>
</dbReference>
<dbReference type="Gene3D" id="1.10.10.10">
    <property type="entry name" value="Winged helix-like DNA-binding domain superfamily/Winged helix DNA-binding domain"/>
    <property type="match status" value="1"/>
</dbReference>
<evidence type="ECO:0000256" key="1">
    <source>
        <dbReference type="ARBA" id="ARBA00006479"/>
    </source>
</evidence>
<dbReference type="EMBL" id="RCDB01000003">
    <property type="protein sequence ID" value="RLK47844.1"/>
    <property type="molecule type" value="Genomic_DNA"/>
</dbReference>
<dbReference type="AlphaFoldDB" id="A0A498BVU8"/>
<accession>A0A498BVU8</accession>
<dbReference type="PANTHER" id="PTHR18964">
    <property type="entry name" value="ROK (REPRESSOR, ORF, KINASE) FAMILY"/>
    <property type="match status" value="1"/>
</dbReference>
<evidence type="ECO:0000313" key="3">
    <source>
        <dbReference type="Proteomes" id="UP000273158"/>
    </source>
</evidence>
<gene>
    <name evidence="2" type="ORF">C7474_2443</name>
</gene>
<evidence type="ECO:0000313" key="2">
    <source>
        <dbReference type="EMBL" id="RLK47844.1"/>
    </source>
</evidence>
<dbReference type="InterPro" id="IPR049874">
    <property type="entry name" value="ROK_cs"/>
</dbReference>
<dbReference type="Proteomes" id="UP000273158">
    <property type="component" value="Unassembled WGS sequence"/>
</dbReference>
<dbReference type="InterPro" id="IPR036390">
    <property type="entry name" value="WH_DNA-bd_sf"/>
</dbReference>
<keyword evidence="3" id="KW-1185">Reference proteome</keyword>